<gene>
    <name evidence="3" type="ORF">NE237_017580</name>
</gene>
<evidence type="ECO:0000313" key="3">
    <source>
        <dbReference type="EMBL" id="KAJ4965731.1"/>
    </source>
</evidence>
<protein>
    <recommendedName>
        <fullName evidence="2">Peptidase C1A papain C-terminal domain-containing protein</fullName>
    </recommendedName>
</protein>
<keyword evidence="4" id="KW-1185">Reference proteome</keyword>
<keyword evidence="1" id="KW-0812">Transmembrane</keyword>
<dbReference type="InterPro" id="IPR000668">
    <property type="entry name" value="Peptidase_C1A_C"/>
</dbReference>
<accession>A0A9Q0K8E3</accession>
<evidence type="ECO:0000259" key="2">
    <source>
        <dbReference type="Pfam" id="PF00112"/>
    </source>
</evidence>
<dbReference type="GO" id="GO:0008234">
    <property type="term" value="F:cysteine-type peptidase activity"/>
    <property type="evidence" value="ECO:0007669"/>
    <property type="project" value="InterPro"/>
</dbReference>
<comment type="caution">
    <text evidence="3">The sequence shown here is derived from an EMBL/GenBank/DDBJ whole genome shotgun (WGS) entry which is preliminary data.</text>
</comment>
<dbReference type="Pfam" id="PF00112">
    <property type="entry name" value="Peptidase_C1"/>
    <property type="match status" value="1"/>
</dbReference>
<dbReference type="EMBL" id="JAMYWD010000007">
    <property type="protein sequence ID" value="KAJ4965731.1"/>
    <property type="molecule type" value="Genomic_DNA"/>
</dbReference>
<proteinExistence type="predicted"/>
<organism evidence="3 4">
    <name type="scientific">Protea cynaroides</name>
    <dbReference type="NCBI Taxonomy" id="273540"/>
    <lineage>
        <taxon>Eukaryota</taxon>
        <taxon>Viridiplantae</taxon>
        <taxon>Streptophyta</taxon>
        <taxon>Embryophyta</taxon>
        <taxon>Tracheophyta</taxon>
        <taxon>Spermatophyta</taxon>
        <taxon>Magnoliopsida</taxon>
        <taxon>Proteales</taxon>
        <taxon>Proteaceae</taxon>
        <taxon>Protea</taxon>
    </lineage>
</organism>
<dbReference type="InterPro" id="IPR038765">
    <property type="entry name" value="Papain-like_cys_pep_sf"/>
</dbReference>
<dbReference type="Proteomes" id="UP001141806">
    <property type="component" value="Unassembled WGS sequence"/>
</dbReference>
<evidence type="ECO:0000313" key="4">
    <source>
        <dbReference type="Proteomes" id="UP001141806"/>
    </source>
</evidence>
<dbReference type="OrthoDB" id="188455at2759"/>
<feature type="transmembrane region" description="Helical" evidence="1">
    <location>
        <begin position="21"/>
        <end position="40"/>
    </location>
</feature>
<keyword evidence="1" id="KW-0472">Membrane</keyword>
<evidence type="ECO:0000256" key="1">
    <source>
        <dbReference type="SAM" id="Phobius"/>
    </source>
</evidence>
<dbReference type="SUPFAM" id="SSF54001">
    <property type="entry name" value="Cysteine proteinases"/>
    <property type="match status" value="1"/>
</dbReference>
<dbReference type="AlphaFoldDB" id="A0A9Q0K8E3"/>
<name>A0A9Q0K8E3_9MAGN</name>
<keyword evidence="1" id="KW-1133">Transmembrane helix</keyword>
<dbReference type="GO" id="GO:0006508">
    <property type="term" value="P:proteolysis"/>
    <property type="evidence" value="ECO:0007669"/>
    <property type="project" value="InterPro"/>
</dbReference>
<sequence>MDLEPTVAEVYCSNYKKNMEVWYWNFLLVILFGLIVVSFLKLTPSKKHPRGEPSTIISVSTNPFGFQSRGSNLLRCKDAETGASATTKASNPRWNLVANLDNSSSLCTMSCLGIFNWSDHFFELSKFWISRDNPSWKTNSLSIQLIASKEIELIALLFEDGEEAKKTRGTVPVSSTMDMSIINYNNDHGMKSGSIFSVEVQGSCESCWASSTIAAGEGMNKQELVDCDILTLVFDGMTKRDSVSWNSMMFKPTPSLSTVIVNMYNMRGNLSFSLGEELESEGEMLSFVHAQVGFLLPFDLHLEEPINPFLQSENNGTI</sequence>
<dbReference type="PROSITE" id="PS00139">
    <property type="entry name" value="THIOL_PROTEASE_CYS"/>
    <property type="match status" value="1"/>
</dbReference>
<reference evidence="3" key="1">
    <citation type="journal article" date="2023" name="Plant J.">
        <title>The genome of the king protea, Protea cynaroides.</title>
        <authorList>
            <person name="Chang J."/>
            <person name="Duong T.A."/>
            <person name="Schoeman C."/>
            <person name="Ma X."/>
            <person name="Roodt D."/>
            <person name="Barker N."/>
            <person name="Li Z."/>
            <person name="Van de Peer Y."/>
            <person name="Mizrachi E."/>
        </authorList>
    </citation>
    <scope>NUCLEOTIDE SEQUENCE</scope>
    <source>
        <tissue evidence="3">Young leaves</tissue>
    </source>
</reference>
<dbReference type="InterPro" id="IPR000169">
    <property type="entry name" value="Pept_cys_AS"/>
</dbReference>
<feature type="domain" description="Peptidase C1A papain C-terminal" evidence="2">
    <location>
        <begin position="190"/>
        <end position="222"/>
    </location>
</feature>